<dbReference type="Pfam" id="PF05235">
    <property type="entry name" value="CHAD"/>
    <property type="match status" value="1"/>
</dbReference>
<dbReference type="KEGG" id="ome:OLMES_4782"/>
<reference evidence="2 3" key="1">
    <citation type="submission" date="2017-05" db="EMBL/GenBank/DDBJ databases">
        <title>Genomic insights into alkan degradation activity of Oleiphilus messinensis.</title>
        <authorList>
            <person name="Kozyavkin S.A."/>
            <person name="Slesarev A.I."/>
            <person name="Golyshin P.N."/>
            <person name="Korzhenkov A."/>
            <person name="Golyshina O.N."/>
            <person name="Toshchakov S.V."/>
        </authorList>
    </citation>
    <scope>NUCLEOTIDE SEQUENCE [LARGE SCALE GENOMIC DNA]</scope>
    <source>
        <strain evidence="2 3">ME102</strain>
    </source>
</reference>
<proteinExistence type="predicted"/>
<dbReference type="EMBL" id="CP021425">
    <property type="protein sequence ID" value="ARU58771.1"/>
    <property type="molecule type" value="Genomic_DNA"/>
</dbReference>
<dbReference type="InterPro" id="IPR007899">
    <property type="entry name" value="CHAD_dom"/>
</dbReference>
<dbReference type="PROSITE" id="PS51708">
    <property type="entry name" value="CHAD"/>
    <property type="match status" value="1"/>
</dbReference>
<accession>A0A1Y0IEA7</accession>
<protein>
    <submittedName>
        <fullName evidence="2">CHAD domain-containing protein</fullName>
    </submittedName>
</protein>
<organism evidence="2 3">
    <name type="scientific">Oleiphilus messinensis</name>
    <dbReference type="NCBI Taxonomy" id="141451"/>
    <lineage>
        <taxon>Bacteria</taxon>
        <taxon>Pseudomonadati</taxon>
        <taxon>Pseudomonadota</taxon>
        <taxon>Gammaproteobacteria</taxon>
        <taxon>Oceanospirillales</taxon>
        <taxon>Oleiphilaceae</taxon>
        <taxon>Oleiphilus</taxon>
    </lineage>
</organism>
<evidence type="ECO:0000313" key="2">
    <source>
        <dbReference type="EMBL" id="ARU58771.1"/>
    </source>
</evidence>
<keyword evidence="3" id="KW-1185">Reference proteome</keyword>
<gene>
    <name evidence="2" type="ORF">OLMES_4782</name>
</gene>
<dbReference type="AlphaFoldDB" id="A0A1Y0IEA7"/>
<sequence length="532" mass="60982">MSFSSLTLFSRDARIIEPKDELSSGLENTEALTETLRNALGHTVRCDEEGVCRYDLAVLDSFALPFFSSSQYCLGLQQQKSQQALFVVERGKANAFHQIACVPWYPVPKRRQVHWPRFSWDIPEGELSTGVAKQCGYWALQERIKFQVVARRYRLLDDQDQVFAFLDLDQVQTEQLSDKLETYNLIRIQTIKGREKAAKGLCKWNQSVALPNPFPAKISKHLCSLQEMEKVPSVSVKGKTPAPQGIKLMLAEAFAGMVLHYDGVLEDIDTEFLHQYRVNLRKARALLKEASSLYDRQTVAEFKPVLKQLGDLSADVRDLDVFLLKIRSWREQYAEEEALLTPLAEKLTEKRIGAQKKLFAFLKSQALRDWATGWMAFLQAHVNRDGDPTLQQFAEKKIRKCYTTLIADGRKLDADAPDEAFHELRLDFKRMRYLLEFFAPLFTDRRYTRLVKNVKRLQTVLGDFQDITVQTGKLAFLRDELDETAGQGTLDLLNRIEADMCGSHDELKAAFYTLFQEFDGKASRRVVAALTR</sequence>
<name>A0A1Y0IEA7_9GAMM</name>
<dbReference type="OrthoDB" id="9810154at2"/>
<dbReference type="Gene3D" id="1.40.20.10">
    <property type="entry name" value="CHAD domain"/>
    <property type="match status" value="1"/>
</dbReference>
<dbReference type="PANTHER" id="PTHR39339:SF1">
    <property type="entry name" value="CHAD DOMAIN-CONTAINING PROTEIN"/>
    <property type="match status" value="1"/>
</dbReference>
<dbReference type="InterPro" id="IPR038186">
    <property type="entry name" value="CHAD_dom_sf"/>
</dbReference>
<dbReference type="PANTHER" id="PTHR39339">
    <property type="entry name" value="SLR1444 PROTEIN"/>
    <property type="match status" value="1"/>
</dbReference>
<dbReference type="SMART" id="SM00880">
    <property type="entry name" value="CHAD"/>
    <property type="match status" value="1"/>
</dbReference>
<dbReference type="RefSeq" id="WP_087463513.1">
    <property type="nucleotide sequence ID" value="NZ_CP021425.1"/>
</dbReference>
<evidence type="ECO:0000259" key="1">
    <source>
        <dbReference type="PROSITE" id="PS51708"/>
    </source>
</evidence>
<evidence type="ECO:0000313" key="3">
    <source>
        <dbReference type="Proteomes" id="UP000196027"/>
    </source>
</evidence>
<dbReference type="Proteomes" id="UP000196027">
    <property type="component" value="Chromosome"/>
</dbReference>
<feature type="domain" description="CHAD" evidence="1">
    <location>
        <begin position="239"/>
        <end position="524"/>
    </location>
</feature>